<dbReference type="EMBL" id="NAJN01000136">
    <property type="protein sequence ID" value="TKA78583.1"/>
    <property type="molecule type" value="Genomic_DNA"/>
</dbReference>
<dbReference type="Proteomes" id="UP000308768">
    <property type="component" value="Unassembled WGS sequence"/>
</dbReference>
<evidence type="ECO:0000256" key="1">
    <source>
        <dbReference type="SAM" id="SignalP"/>
    </source>
</evidence>
<gene>
    <name evidence="3" type="ORF">B0A49_03551</name>
    <name evidence="2" type="ORF">B0A49_04348</name>
</gene>
<name>A0A4U0XRS1_9PEZI</name>
<dbReference type="AlphaFoldDB" id="A0A4U0XRS1"/>
<organism evidence="3 4">
    <name type="scientific">Cryomyces minteri</name>
    <dbReference type="NCBI Taxonomy" id="331657"/>
    <lineage>
        <taxon>Eukaryota</taxon>
        <taxon>Fungi</taxon>
        <taxon>Dikarya</taxon>
        <taxon>Ascomycota</taxon>
        <taxon>Pezizomycotina</taxon>
        <taxon>Dothideomycetes</taxon>
        <taxon>Dothideomycetes incertae sedis</taxon>
        <taxon>Cryomyces</taxon>
    </lineage>
</organism>
<evidence type="ECO:0000313" key="4">
    <source>
        <dbReference type="Proteomes" id="UP000308768"/>
    </source>
</evidence>
<reference evidence="3 4" key="1">
    <citation type="submission" date="2017-03" db="EMBL/GenBank/DDBJ databases">
        <title>Genomes of endolithic fungi from Antarctica.</title>
        <authorList>
            <person name="Coleine C."/>
            <person name="Masonjones S."/>
            <person name="Stajich J.E."/>
        </authorList>
    </citation>
    <scope>NUCLEOTIDE SEQUENCE [LARGE SCALE GENOMIC DNA]</scope>
    <source>
        <strain evidence="3 4">CCFEE 5187</strain>
    </source>
</reference>
<feature type="signal peptide" evidence="1">
    <location>
        <begin position="1"/>
        <end position="19"/>
    </location>
</feature>
<sequence>MRISIVFAALAASALLVSAGPVDKAQLQPELRVPAAPSIDPEALVVEGPLLDSPVADVPMVQPPAGRKPASYEADMAEIAAEKAVAAAEKDKVVGGETVVAVGTTEVVVVAVLVPEIMLNSTTNSTIS</sequence>
<evidence type="ECO:0000313" key="2">
    <source>
        <dbReference type="EMBL" id="TKA78583.1"/>
    </source>
</evidence>
<feature type="chain" id="PRO_5036123973" evidence="1">
    <location>
        <begin position="20"/>
        <end position="128"/>
    </location>
</feature>
<comment type="caution">
    <text evidence="3">The sequence shown here is derived from an EMBL/GenBank/DDBJ whole genome shotgun (WGS) entry which is preliminary data.</text>
</comment>
<evidence type="ECO:0000313" key="3">
    <source>
        <dbReference type="EMBL" id="TKA79311.1"/>
    </source>
</evidence>
<protein>
    <submittedName>
        <fullName evidence="3">Uncharacterized protein</fullName>
    </submittedName>
</protein>
<keyword evidence="1" id="KW-0732">Signal</keyword>
<keyword evidence="4" id="KW-1185">Reference proteome</keyword>
<dbReference type="EMBL" id="NAJN01000104">
    <property type="protein sequence ID" value="TKA79311.1"/>
    <property type="molecule type" value="Genomic_DNA"/>
</dbReference>
<proteinExistence type="predicted"/>
<accession>A0A4U0XRS1</accession>